<proteinExistence type="predicted"/>
<dbReference type="RefSeq" id="WP_011192925.1">
    <property type="nucleotide sequence ID" value="NC_006155.1"/>
</dbReference>
<reference evidence="1 2" key="1">
    <citation type="journal article" date="2004" name="Proc. Natl. Acad. Sci. U.S.A.">
        <title>Insights into the evolution of Yersinia pestis through whole-genome comparison with Yersinia pseudotuberculosis.</title>
        <authorList>
            <person name="Chain P.S.G."/>
            <person name="Carniel E."/>
            <person name="Larimer F.W."/>
            <person name="Lamerdin J."/>
            <person name="Stoutland P.O."/>
            <person name="Regala W.M."/>
            <person name="Georgescu A.M."/>
            <person name="Vergez L.M."/>
            <person name="Land M.L."/>
            <person name="Motin V.L."/>
            <person name="Brubaker R.R."/>
            <person name="Fowler J."/>
            <person name="Hinnebusch J."/>
            <person name="Marceau M."/>
            <person name="Medigue C."/>
            <person name="Simonet M."/>
            <person name="Chenal-Francisque V."/>
            <person name="Souza B."/>
            <person name="Dacheux D."/>
            <person name="Elliott J.M."/>
            <person name="Derbise A."/>
            <person name="Hauser L.J."/>
            <person name="Garcia E."/>
        </authorList>
    </citation>
    <scope>NUCLEOTIDE SEQUENCE [LARGE SCALE GENOMIC DNA]</scope>
    <source>
        <strain evidence="2">IP32953</strain>
    </source>
</reference>
<dbReference type="KEGG" id="yps:YPTB3133"/>
<dbReference type="PATRIC" id="fig|273123.14.peg.3657"/>
<evidence type="ECO:0000313" key="2">
    <source>
        <dbReference type="Proteomes" id="UP000001011"/>
    </source>
</evidence>
<accession>Q666W3</accession>
<gene>
    <name evidence="1" type="ordered locus">YPTB3133</name>
</gene>
<dbReference type="Proteomes" id="UP000001011">
    <property type="component" value="Chromosome"/>
</dbReference>
<sequence length="89" mass="10021">MSQQLPFSIAANQVLAKYKFRQTFVSSRWAAKHGIGEIVWAANQLLDLAGVASYSGSEDADLLRDTAHRWLKDCITPQEFPEHKQEMTA</sequence>
<dbReference type="AlphaFoldDB" id="Q666W3"/>
<dbReference type="EMBL" id="BX936398">
    <property type="protein sequence ID" value="CAH22371.1"/>
    <property type="molecule type" value="Genomic_DNA"/>
</dbReference>
<evidence type="ECO:0000313" key="1">
    <source>
        <dbReference type="EMBL" id="CAH22371.1"/>
    </source>
</evidence>
<protein>
    <submittedName>
        <fullName evidence="1">Uncharacterized protein</fullName>
    </submittedName>
</protein>
<name>Q666W3_YERPS</name>
<dbReference type="KEGG" id="ypo:BZ17_3482"/>
<organism evidence="1 2">
    <name type="scientific">Yersinia pseudotuberculosis serotype I (strain IP32953)</name>
    <dbReference type="NCBI Taxonomy" id="273123"/>
    <lineage>
        <taxon>Bacteria</taxon>
        <taxon>Pseudomonadati</taxon>
        <taxon>Pseudomonadota</taxon>
        <taxon>Gammaproteobacteria</taxon>
        <taxon>Enterobacterales</taxon>
        <taxon>Yersiniaceae</taxon>
        <taxon>Yersinia</taxon>
    </lineage>
</organism>